<evidence type="ECO:0000313" key="3">
    <source>
        <dbReference type="Proteomes" id="UP000091918"/>
    </source>
</evidence>
<evidence type="ECO:0000313" key="2">
    <source>
        <dbReference type="EMBL" id="OAX77774.1"/>
    </source>
</evidence>
<reference evidence="2 3" key="1">
    <citation type="submission" date="2015-07" db="EMBL/GenBank/DDBJ databases">
        <title>Emmonsia species relationships and genome sequence.</title>
        <authorList>
            <person name="Cuomo C.A."/>
            <person name="Schwartz I.S."/>
            <person name="Kenyon C."/>
            <person name="de Hoog G.S."/>
            <person name="Govender N.P."/>
            <person name="Botha A."/>
            <person name="Moreno L."/>
            <person name="de Vries M."/>
            <person name="Munoz J.F."/>
            <person name="Stielow J.B."/>
        </authorList>
    </citation>
    <scope>NUCLEOTIDE SEQUENCE [LARGE SCALE GENOMIC DNA]</scope>
    <source>
        <strain evidence="2 3">CBS 136260</strain>
    </source>
</reference>
<protein>
    <submittedName>
        <fullName evidence="2">Uncharacterized protein</fullName>
    </submittedName>
</protein>
<feature type="non-terminal residue" evidence="2">
    <location>
        <position position="1"/>
    </location>
</feature>
<organism evidence="2 3">
    <name type="scientific">Emergomyces africanus</name>
    <dbReference type="NCBI Taxonomy" id="1955775"/>
    <lineage>
        <taxon>Eukaryota</taxon>
        <taxon>Fungi</taxon>
        <taxon>Dikarya</taxon>
        <taxon>Ascomycota</taxon>
        <taxon>Pezizomycotina</taxon>
        <taxon>Eurotiomycetes</taxon>
        <taxon>Eurotiomycetidae</taxon>
        <taxon>Onygenales</taxon>
        <taxon>Ajellomycetaceae</taxon>
        <taxon>Emergomyces</taxon>
    </lineage>
</organism>
<sequence length="73" mass="8841">KVDSYIYYLNIFSEIHNVFHVNLLHLTADDSLSSQVHHESQSSVIDIDEHDKYYVEKILNEKIRYHQKYYLIK</sequence>
<comment type="subunit">
    <text evidence="1">Component of the NuA4 histone acetyltransferase complex.</text>
</comment>
<accession>A0A1B7NLT7</accession>
<dbReference type="SUPFAM" id="SSF54160">
    <property type="entry name" value="Chromo domain-like"/>
    <property type="match status" value="1"/>
</dbReference>
<dbReference type="InterPro" id="IPR016197">
    <property type="entry name" value="Chromo-like_dom_sf"/>
</dbReference>
<dbReference type="AlphaFoldDB" id="A0A1B7NLT7"/>
<dbReference type="STRING" id="1658172.A0A1B7NLT7"/>
<dbReference type="Proteomes" id="UP000091918">
    <property type="component" value="Unassembled WGS sequence"/>
</dbReference>
<comment type="caution">
    <text evidence="2">The sequence shown here is derived from an EMBL/GenBank/DDBJ whole genome shotgun (WGS) entry which is preliminary data.</text>
</comment>
<gene>
    <name evidence="2" type="ORF">ACJ72_07923</name>
</gene>
<keyword evidence="3" id="KW-1185">Reference proteome</keyword>
<dbReference type="EMBL" id="LGUA01002068">
    <property type="protein sequence ID" value="OAX77774.1"/>
    <property type="molecule type" value="Genomic_DNA"/>
</dbReference>
<proteinExistence type="predicted"/>
<name>A0A1B7NLT7_9EURO</name>
<evidence type="ECO:0000256" key="1">
    <source>
        <dbReference type="ARBA" id="ARBA00011353"/>
    </source>
</evidence>